<dbReference type="GO" id="GO:0046930">
    <property type="term" value="C:pore complex"/>
    <property type="evidence" value="ECO:0007669"/>
    <property type="project" value="UniProtKB-KW"/>
</dbReference>
<dbReference type="GO" id="GO:0015288">
    <property type="term" value="F:porin activity"/>
    <property type="evidence" value="ECO:0007669"/>
    <property type="project" value="UniProtKB-KW"/>
</dbReference>
<dbReference type="InterPro" id="IPR001702">
    <property type="entry name" value="Porin_Gram-ve"/>
</dbReference>
<feature type="domain" description="Porin" evidence="12">
    <location>
        <begin position="7"/>
        <end position="348"/>
    </location>
</feature>
<evidence type="ECO:0000313" key="14">
    <source>
        <dbReference type="Proteomes" id="UP000186819"/>
    </source>
</evidence>
<keyword evidence="3" id="KW-0813">Transport</keyword>
<dbReference type="STRING" id="34027.SAMN05421829_106173"/>
<feature type="chain" id="PRO_5012726648" evidence="11">
    <location>
        <begin position="21"/>
        <end position="384"/>
    </location>
</feature>
<evidence type="ECO:0000256" key="6">
    <source>
        <dbReference type="ARBA" id="ARBA00022729"/>
    </source>
</evidence>
<dbReference type="Proteomes" id="UP000186819">
    <property type="component" value="Unassembled WGS sequence"/>
</dbReference>
<keyword evidence="8" id="KW-0626">Porin</keyword>
<comment type="subunit">
    <text evidence="2">Homotrimer.</text>
</comment>
<evidence type="ECO:0000256" key="7">
    <source>
        <dbReference type="ARBA" id="ARBA00023065"/>
    </source>
</evidence>
<evidence type="ECO:0000256" key="10">
    <source>
        <dbReference type="ARBA" id="ARBA00023237"/>
    </source>
</evidence>
<dbReference type="OrthoDB" id="5289162at2"/>
<dbReference type="InterPro" id="IPR023614">
    <property type="entry name" value="Porin_dom_sf"/>
</dbReference>
<keyword evidence="4" id="KW-1134">Transmembrane beta strand</keyword>
<keyword evidence="10" id="KW-0998">Cell outer membrane</keyword>
<evidence type="ECO:0000256" key="2">
    <source>
        <dbReference type="ARBA" id="ARBA00011233"/>
    </source>
</evidence>
<evidence type="ECO:0000256" key="1">
    <source>
        <dbReference type="ARBA" id="ARBA00004571"/>
    </source>
</evidence>
<name>A0A1N6V731_9RHOO</name>
<dbReference type="GO" id="GO:0009279">
    <property type="term" value="C:cell outer membrane"/>
    <property type="evidence" value="ECO:0007669"/>
    <property type="project" value="UniProtKB-SubCell"/>
</dbReference>
<dbReference type="EMBL" id="FTMD01000006">
    <property type="protein sequence ID" value="SIQ73549.1"/>
    <property type="molecule type" value="Genomic_DNA"/>
</dbReference>
<keyword evidence="5" id="KW-0812">Transmembrane</keyword>
<dbReference type="InterPro" id="IPR002299">
    <property type="entry name" value="Porin_Neis"/>
</dbReference>
<protein>
    <submittedName>
        <fullName evidence="13">Outer membrane protein (Porin)</fullName>
    </submittedName>
</protein>
<accession>A0A1N6V731</accession>
<gene>
    <name evidence="13" type="ORF">SAMN05421829_106173</name>
</gene>
<evidence type="ECO:0000256" key="3">
    <source>
        <dbReference type="ARBA" id="ARBA00022448"/>
    </source>
</evidence>
<reference evidence="14" key="1">
    <citation type="submission" date="2017-01" db="EMBL/GenBank/DDBJ databases">
        <authorList>
            <person name="Varghese N."/>
            <person name="Submissions S."/>
        </authorList>
    </citation>
    <scope>NUCLEOTIDE SEQUENCE [LARGE SCALE GENOMIC DNA]</scope>
    <source>
        <strain evidence="14">ATCC 51758</strain>
    </source>
</reference>
<evidence type="ECO:0000259" key="12">
    <source>
        <dbReference type="Pfam" id="PF13609"/>
    </source>
</evidence>
<dbReference type="InterPro" id="IPR033900">
    <property type="entry name" value="Gram_neg_porin_domain"/>
</dbReference>
<keyword evidence="7" id="KW-0406">Ion transport</keyword>
<dbReference type="Gene3D" id="2.40.160.10">
    <property type="entry name" value="Porin"/>
    <property type="match status" value="1"/>
</dbReference>
<dbReference type="RefSeq" id="WP_076602173.1">
    <property type="nucleotide sequence ID" value="NZ_FTMD01000006.1"/>
</dbReference>
<keyword evidence="6 11" id="KW-0732">Signal</keyword>
<dbReference type="PANTHER" id="PTHR34501">
    <property type="entry name" value="PROTEIN YDDL-RELATED"/>
    <property type="match status" value="1"/>
</dbReference>
<feature type="signal peptide" evidence="11">
    <location>
        <begin position="1"/>
        <end position="20"/>
    </location>
</feature>
<evidence type="ECO:0000256" key="11">
    <source>
        <dbReference type="SAM" id="SignalP"/>
    </source>
</evidence>
<sequence>MQKKLIALAIAGLASAPVFAQTNVTVYGVVDATVESVKATGGDSIDFDRRTRVTSNSSLIGFRGTEDLGNGLKALFQIESGFQADGSGTSTLATRDTFVGLNGGFGTLQLGKLTTIMRAAGAKVDFNPAATGIGFQAATYGTIGGVALTGIDERINNAVMYTTPNFSGLTAQLAYSAGENRKSPDINGGEGVNAQSYQLAAAYDNGPLYVSAGYAVSKDPLAAASVFGLANNNNISDKLKDARIAAKYTFPSNTSVSALYDRAKYEASSAVLGDTEVKRNAWMVGAEQKFGGNQAVYLQYARSQELDGDACDFDACDNTEFSQWTLGYTYALSKRTMVKAYYTRLNNDSASAADFYLSKIGSSSTPIGDGQDPRGFGVGLRHTF</sequence>
<dbReference type="PRINTS" id="PR00184">
    <property type="entry name" value="NEISSPPORIN"/>
</dbReference>
<dbReference type="PRINTS" id="PR00182">
    <property type="entry name" value="ECOLNEIPORIN"/>
</dbReference>
<evidence type="ECO:0000256" key="9">
    <source>
        <dbReference type="ARBA" id="ARBA00023136"/>
    </source>
</evidence>
<evidence type="ECO:0000313" key="13">
    <source>
        <dbReference type="EMBL" id="SIQ73549.1"/>
    </source>
</evidence>
<dbReference type="CDD" id="cd00342">
    <property type="entry name" value="gram_neg_porins"/>
    <property type="match status" value="1"/>
</dbReference>
<dbReference type="SUPFAM" id="SSF56935">
    <property type="entry name" value="Porins"/>
    <property type="match status" value="1"/>
</dbReference>
<evidence type="ECO:0000256" key="5">
    <source>
        <dbReference type="ARBA" id="ARBA00022692"/>
    </source>
</evidence>
<dbReference type="InterPro" id="IPR050298">
    <property type="entry name" value="Gram-neg_bact_OMP"/>
</dbReference>
<proteinExistence type="predicted"/>
<comment type="subcellular location">
    <subcellularLocation>
        <location evidence="1">Cell outer membrane</location>
        <topology evidence="1">Multi-pass membrane protein</topology>
    </subcellularLocation>
</comment>
<keyword evidence="9" id="KW-0472">Membrane</keyword>
<dbReference type="AlphaFoldDB" id="A0A1N6V731"/>
<dbReference type="PANTHER" id="PTHR34501:SF9">
    <property type="entry name" value="MAJOR OUTER MEMBRANE PROTEIN P.IA"/>
    <property type="match status" value="1"/>
</dbReference>
<evidence type="ECO:0000256" key="8">
    <source>
        <dbReference type="ARBA" id="ARBA00023114"/>
    </source>
</evidence>
<organism evidence="13 14">
    <name type="scientific">Aromatoleum tolulyticum</name>
    <dbReference type="NCBI Taxonomy" id="34027"/>
    <lineage>
        <taxon>Bacteria</taxon>
        <taxon>Pseudomonadati</taxon>
        <taxon>Pseudomonadota</taxon>
        <taxon>Betaproteobacteria</taxon>
        <taxon>Rhodocyclales</taxon>
        <taxon>Rhodocyclaceae</taxon>
        <taxon>Aromatoleum</taxon>
    </lineage>
</organism>
<dbReference type="GO" id="GO:0034220">
    <property type="term" value="P:monoatomic ion transmembrane transport"/>
    <property type="evidence" value="ECO:0007669"/>
    <property type="project" value="InterPro"/>
</dbReference>
<evidence type="ECO:0000256" key="4">
    <source>
        <dbReference type="ARBA" id="ARBA00022452"/>
    </source>
</evidence>
<keyword evidence="14" id="KW-1185">Reference proteome</keyword>
<dbReference type="Pfam" id="PF13609">
    <property type="entry name" value="Porin_4"/>
    <property type="match status" value="1"/>
</dbReference>